<dbReference type="InterPro" id="IPR022948">
    <property type="entry name" value="COD_ChbG_bac"/>
</dbReference>
<name>A0A0B9G944_9GAMM</name>
<sequence length="240" mass="26310">MHVIFNADDFGLTRGVNLGIAEACYNGVVRSTTMMVGMAAEQHAVQIAAENPLLAVGLHLRFTAGAPLTAPSSLVGRDGSFLSKEEFWLRQDFNEQQVADEVAAQLECFLATGLPLSHVDSHHHTHTHPKLLPVIEDVVGSYQVPLRASSSFSGRSYAFNKDFYSDAPSLEDLLAIIELHRGQCEVLEIMCHPAYVDQPLLGTSGYALPRAKELEVLTDARLSEALDRWGITLSNFHALR</sequence>
<evidence type="ECO:0000256" key="4">
    <source>
        <dbReference type="ARBA" id="ARBA00022842"/>
    </source>
</evidence>
<gene>
    <name evidence="6" type="ORF">RJ45_02535</name>
</gene>
<dbReference type="CDD" id="cd10803">
    <property type="entry name" value="YdjC_EF3048_like"/>
    <property type="match status" value="1"/>
</dbReference>
<evidence type="ECO:0008006" key="8">
    <source>
        <dbReference type="Google" id="ProtNLM"/>
    </source>
</evidence>
<dbReference type="EMBL" id="JWLZ01000021">
    <property type="protein sequence ID" value="KHT65183.1"/>
    <property type="molecule type" value="Genomic_DNA"/>
</dbReference>
<reference evidence="6 7" key="1">
    <citation type="submission" date="2014-12" db="EMBL/GenBank/DDBJ databases">
        <title>Genome sequencing of Photobacterium gaetbulicola AD005a.</title>
        <authorList>
            <person name="Adrian T.G.S."/>
            <person name="Chan K.G."/>
        </authorList>
    </citation>
    <scope>NUCLEOTIDE SEQUENCE [LARGE SCALE GENOMIC DNA]</scope>
    <source>
        <strain evidence="6 7">AD005a</strain>
    </source>
</reference>
<protein>
    <recommendedName>
        <fullName evidence="8">Carbohydrate deacetylase</fullName>
    </recommendedName>
</protein>
<dbReference type="NCBIfam" id="NF002559">
    <property type="entry name" value="PRK02134.1"/>
    <property type="match status" value="1"/>
</dbReference>
<comment type="cofactor">
    <cofactor evidence="1">
        <name>Mg(2+)</name>
        <dbReference type="ChEBI" id="CHEBI:18420"/>
    </cofactor>
</comment>
<keyword evidence="4" id="KW-0460">Magnesium</keyword>
<dbReference type="PANTHER" id="PTHR31609">
    <property type="entry name" value="YDJC DEACETYLASE FAMILY MEMBER"/>
    <property type="match status" value="1"/>
</dbReference>
<accession>A0A0B9G944</accession>
<dbReference type="GO" id="GO:0016811">
    <property type="term" value="F:hydrolase activity, acting on carbon-nitrogen (but not peptide) bonds, in linear amides"/>
    <property type="evidence" value="ECO:0007669"/>
    <property type="project" value="InterPro"/>
</dbReference>
<dbReference type="InterPro" id="IPR006879">
    <property type="entry name" value="YdjC-like"/>
</dbReference>
<evidence type="ECO:0000256" key="5">
    <source>
        <dbReference type="ARBA" id="ARBA00023277"/>
    </source>
</evidence>
<dbReference type="Pfam" id="PF04794">
    <property type="entry name" value="YdjC"/>
    <property type="match status" value="1"/>
</dbReference>
<dbReference type="InterPro" id="IPR011330">
    <property type="entry name" value="Glyco_hydro/deAcase_b/a-brl"/>
</dbReference>
<organism evidence="6 7">
    <name type="scientific">Photobacterium gaetbulicola</name>
    <dbReference type="NCBI Taxonomy" id="1295392"/>
    <lineage>
        <taxon>Bacteria</taxon>
        <taxon>Pseudomonadati</taxon>
        <taxon>Pseudomonadota</taxon>
        <taxon>Gammaproteobacteria</taxon>
        <taxon>Vibrionales</taxon>
        <taxon>Vibrionaceae</taxon>
        <taxon>Photobacterium</taxon>
    </lineage>
</organism>
<dbReference type="PANTHER" id="PTHR31609:SF1">
    <property type="entry name" value="CARBOHYDRATE DEACETYLASE"/>
    <property type="match status" value="1"/>
</dbReference>
<dbReference type="SUPFAM" id="SSF88713">
    <property type="entry name" value="Glycoside hydrolase/deacetylase"/>
    <property type="match status" value="1"/>
</dbReference>
<keyword evidence="5" id="KW-0119">Carbohydrate metabolism</keyword>
<comment type="caution">
    <text evidence="6">The sequence shown here is derived from an EMBL/GenBank/DDBJ whole genome shotgun (WGS) entry which is preliminary data.</text>
</comment>
<keyword evidence="3" id="KW-0378">Hydrolase</keyword>
<dbReference type="RefSeq" id="WP_039457559.1">
    <property type="nucleotide sequence ID" value="NZ_JWLZ01000021.1"/>
</dbReference>
<dbReference type="GO" id="GO:0019213">
    <property type="term" value="F:deacetylase activity"/>
    <property type="evidence" value="ECO:0007669"/>
    <property type="project" value="TreeGrafter"/>
</dbReference>
<proteinExistence type="predicted"/>
<evidence type="ECO:0000313" key="7">
    <source>
        <dbReference type="Proteomes" id="UP000031278"/>
    </source>
</evidence>
<keyword evidence="2" id="KW-0479">Metal-binding</keyword>
<evidence type="ECO:0000256" key="3">
    <source>
        <dbReference type="ARBA" id="ARBA00022801"/>
    </source>
</evidence>
<dbReference type="AlphaFoldDB" id="A0A0B9G944"/>
<dbReference type="GO" id="GO:0046872">
    <property type="term" value="F:metal ion binding"/>
    <property type="evidence" value="ECO:0007669"/>
    <property type="project" value="UniProtKB-KW"/>
</dbReference>
<dbReference type="GO" id="GO:0000272">
    <property type="term" value="P:polysaccharide catabolic process"/>
    <property type="evidence" value="ECO:0007669"/>
    <property type="project" value="InterPro"/>
</dbReference>
<dbReference type="Gene3D" id="3.20.20.370">
    <property type="entry name" value="Glycoside hydrolase/deacetylase"/>
    <property type="match status" value="1"/>
</dbReference>
<evidence type="ECO:0000256" key="2">
    <source>
        <dbReference type="ARBA" id="ARBA00022723"/>
    </source>
</evidence>
<evidence type="ECO:0000313" key="6">
    <source>
        <dbReference type="EMBL" id="KHT65183.1"/>
    </source>
</evidence>
<evidence type="ECO:0000256" key="1">
    <source>
        <dbReference type="ARBA" id="ARBA00001946"/>
    </source>
</evidence>
<dbReference type="Proteomes" id="UP000031278">
    <property type="component" value="Unassembled WGS sequence"/>
</dbReference>